<dbReference type="eggNOG" id="KOG3223">
    <property type="taxonomic scope" value="Eukaryota"/>
</dbReference>
<dbReference type="PANTHER" id="PTHR21680">
    <property type="entry name" value="COILED-COIL DOMAIN-CONTAINING PROTEIN 124"/>
    <property type="match status" value="1"/>
</dbReference>
<dbReference type="VEuPathDB" id="FungiDB:SJAG_03924"/>
<dbReference type="GO" id="GO:0005634">
    <property type="term" value="C:nucleus"/>
    <property type="evidence" value="ECO:0000318"/>
    <property type="project" value="GO_Central"/>
</dbReference>
<feature type="domain" description="Coiled-coil" evidence="4">
    <location>
        <begin position="93"/>
        <end position="170"/>
    </location>
</feature>
<dbReference type="HOGENOM" id="CLU_069723_1_1_1"/>
<dbReference type="GeneID" id="7050556"/>
<sequence>MANPKKRQEKAEAAKSKKAQDERMKKEAQEEEKWSKGAKNSRKKEEEAEKRRLAAERKAERARLEKEEMDSLPNKGKKQPAKKGGRFDIPSVETFSAHNLDDALDLLSLDKKSKDELERHPERRFKAAYTAYKEKRLPEIRKEQPGMRLNQYEDLMYKEFQKHPDNPFNKFTLKYNAKDEEVAAARAKRRAELEARLRE</sequence>
<keyword evidence="2" id="KW-0175">Coiled coil</keyword>
<dbReference type="InterPro" id="IPR054414">
    <property type="entry name" value="Ccdc124/Oxs1_C"/>
</dbReference>
<dbReference type="EMBL" id="KE651167">
    <property type="protein sequence ID" value="EEB08753.1"/>
    <property type="molecule type" value="Genomic_DNA"/>
</dbReference>
<dbReference type="GO" id="GO:0006366">
    <property type="term" value="P:transcription by RNA polymerase II"/>
    <property type="evidence" value="ECO:0000318"/>
    <property type="project" value="GO_Central"/>
</dbReference>
<organism evidence="6 8">
    <name type="scientific">Schizosaccharomyces japonicus (strain yFS275 / FY16936)</name>
    <name type="common">Fission yeast</name>
    <dbReference type="NCBI Taxonomy" id="402676"/>
    <lineage>
        <taxon>Eukaryota</taxon>
        <taxon>Fungi</taxon>
        <taxon>Dikarya</taxon>
        <taxon>Ascomycota</taxon>
        <taxon>Taphrinomycotina</taxon>
        <taxon>Schizosaccharomycetes</taxon>
        <taxon>Schizosaccharomycetales</taxon>
        <taxon>Schizosaccharomycetaceae</taxon>
        <taxon>Schizosaccharomyces</taxon>
    </lineage>
</organism>
<keyword evidence="8" id="KW-1185">Reference proteome</keyword>
<dbReference type="InterPro" id="IPR054413">
    <property type="entry name" value="LSO1/2"/>
</dbReference>
<dbReference type="AlphaFoldDB" id="B6K5E9"/>
<dbReference type="Pfam" id="PF22048">
    <property type="entry name" value="LSO1_2-like"/>
    <property type="match status" value="1"/>
</dbReference>
<dbReference type="InterPro" id="IPR010422">
    <property type="entry name" value="Ccdc124/Oxs1"/>
</dbReference>
<feature type="compositionally biased region" description="Basic residues" evidence="3">
    <location>
        <begin position="75"/>
        <end position="84"/>
    </location>
</feature>
<feature type="compositionally biased region" description="Basic and acidic residues" evidence="3">
    <location>
        <begin position="9"/>
        <end position="35"/>
    </location>
</feature>
<dbReference type="GO" id="GO:0003713">
    <property type="term" value="F:transcription coactivator activity"/>
    <property type="evidence" value="ECO:0000318"/>
    <property type="project" value="GO_Central"/>
</dbReference>
<dbReference type="JaponicusDB" id="SJAG_03924">
    <property type="gene designation" value="oxs1"/>
</dbReference>
<dbReference type="RefSeq" id="XP_002175046.1">
    <property type="nucleotide sequence ID" value="XM_002175010.2"/>
</dbReference>
<evidence type="ECO:0000256" key="1">
    <source>
        <dbReference type="ARBA" id="ARBA00008296"/>
    </source>
</evidence>
<comment type="similarity">
    <text evidence="1">Belongs to the CCDC124 family.</text>
</comment>
<dbReference type="OMA" id="FEERMMP"/>
<dbReference type="OrthoDB" id="76412at2759"/>
<protein>
    <submittedName>
        <fullName evidence="6">HMG-box</fullName>
    </submittedName>
</protein>
<reference evidence="6 8" key="1">
    <citation type="journal article" date="2011" name="Science">
        <title>Comparative functional genomics of the fission yeasts.</title>
        <authorList>
            <person name="Rhind N."/>
            <person name="Chen Z."/>
            <person name="Yassour M."/>
            <person name="Thompson D.A."/>
            <person name="Haas B.J."/>
            <person name="Habib N."/>
            <person name="Wapinski I."/>
            <person name="Roy S."/>
            <person name="Lin M.F."/>
            <person name="Heiman D.I."/>
            <person name="Young S.K."/>
            <person name="Furuya K."/>
            <person name="Guo Y."/>
            <person name="Pidoux A."/>
            <person name="Chen H.M."/>
            <person name="Robbertse B."/>
            <person name="Goldberg J.M."/>
            <person name="Aoki K."/>
            <person name="Bayne E.H."/>
            <person name="Berlin A.M."/>
            <person name="Desjardins C.A."/>
            <person name="Dobbs E."/>
            <person name="Dukaj L."/>
            <person name="Fan L."/>
            <person name="FitzGerald M.G."/>
            <person name="French C."/>
            <person name="Gujja S."/>
            <person name="Hansen K."/>
            <person name="Keifenheim D."/>
            <person name="Levin J.Z."/>
            <person name="Mosher R.A."/>
            <person name="Mueller C.A."/>
            <person name="Pfiffner J."/>
            <person name="Priest M."/>
            <person name="Russ C."/>
            <person name="Smialowska A."/>
            <person name="Swoboda P."/>
            <person name="Sykes S.M."/>
            <person name="Vaughn M."/>
            <person name="Vengrova S."/>
            <person name="Yoder R."/>
            <person name="Zeng Q."/>
            <person name="Allshire R."/>
            <person name="Baulcombe D."/>
            <person name="Birren B.W."/>
            <person name="Brown W."/>
            <person name="Ekwall K."/>
            <person name="Kellis M."/>
            <person name="Leatherwood J."/>
            <person name="Levin H."/>
            <person name="Margalit H."/>
            <person name="Martienssen R."/>
            <person name="Nieduszynski C.A."/>
            <person name="Spatafora J.W."/>
            <person name="Friedman N."/>
            <person name="Dalgaard J.Z."/>
            <person name="Baumann P."/>
            <person name="Niki H."/>
            <person name="Regev A."/>
            <person name="Nusbaum C."/>
        </authorList>
    </citation>
    <scope>NUCLEOTIDE SEQUENCE [LARGE SCALE GENOMIC DNA]</scope>
    <source>
        <strain evidence="8">yFS275 / FY16936</strain>
    </source>
</reference>
<evidence type="ECO:0000256" key="2">
    <source>
        <dbReference type="ARBA" id="ARBA00023054"/>
    </source>
</evidence>
<dbReference type="Pfam" id="PF06244">
    <property type="entry name" value="Ccdc124"/>
    <property type="match status" value="1"/>
</dbReference>
<dbReference type="Proteomes" id="UP000001744">
    <property type="component" value="Unassembled WGS sequence"/>
</dbReference>
<name>B6K5E9_SCHJY</name>
<accession>B6K5E9</accession>
<dbReference type="GO" id="GO:0034599">
    <property type="term" value="P:cellular response to oxidative stress"/>
    <property type="evidence" value="ECO:0007669"/>
    <property type="project" value="EnsemblFungi"/>
</dbReference>
<evidence type="ECO:0000259" key="4">
    <source>
        <dbReference type="Pfam" id="PF06244"/>
    </source>
</evidence>
<evidence type="ECO:0000313" key="8">
    <source>
        <dbReference type="Proteomes" id="UP000001744"/>
    </source>
</evidence>
<feature type="domain" description="LSO1/LSO2" evidence="5">
    <location>
        <begin position="8"/>
        <end position="68"/>
    </location>
</feature>
<dbReference type="PANTHER" id="PTHR21680:SF0">
    <property type="entry name" value="COILED-COIL DOMAIN-CONTAINING PROTEIN 124"/>
    <property type="match status" value="1"/>
</dbReference>
<evidence type="ECO:0000256" key="3">
    <source>
        <dbReference type="SAM" id="MobiDB-lite"/>
    </source>
</evidence>
<dbReference type="GO" id="GO:0005737">
    <property type="term" value="C:cytoplasm"/>
    <property type="evidence" value="ECO:0007669"/>
    <property type="project" value="EnsemblFungi"/>
</dbReference>
<feature type="compositionally biased region" description="Basic and acidic residues" evidence="3">
    <location>
        <begin position="43"/>
        <end position="66"/>
    </location>
</feature>
<evidence type="ECO:0000259" key="5">
    <source>
        <dbReference type="Pfam" id="PF22048"/>
    </source>
</evidence>
<evidence type="ECO:0000313" key="6">
    <source>
        <dbReference type="EMBL" id="EEB08753.1"/>
    </source>
</evidence>
<dbReference type="STRING" id="402676.B6K5E9"/>
<gene>
    <name evidence="7" type="primary">oxs1</name>
    <name evidence="6" type="ORF">SJAG_03924</name>
</gene>
<evidence type="ECO:0000313" key="7">
    <source>
        <dbReference type="JaponicusDB" id="SJAG_03924"/>
    </source>
</evidence>
<feature type="region of interest" description="Disordered" evidence="3">
    <location>
        <begin position="1"/>
        <end position="90"/>
    </location>
</feature>
<proteinExistence type="inferred from homology"/>